<name>A0ABT0VFB5_9HYPH</name>
<keyword evidence="6 8" id="KW-1133">Transmembrane helix</keyword>
<dbReference type="Pfam" id="PF01032">
    <property type="entry name" value="FecCD"/>
    <property type="match status" value="1"/>
</dbReference>
<dbReference type="InterPro" id="IPR037294">
    <property type="entry name" value="ABC_BtuC-like"/>
</dbReference>
<organism evidence="9 10">
    <name type="scientific">Ciceribacter sichuanensis</name>
    <dbReference type="NCBI Taxonomy" id="2949647"/>
    <lineage>
        <taxon>Bacteria</taxon>
        <taxon>Pseudomonadati</taxon>
        <taxon>Pseudomonadota</taxon>
        <taxon>Alphaproteobacteria</taxon>
        <taxon>Hyphomicrobiales</taxon>
        <taxon>Rhizobiaceae</taxon>
        <taxon>Ciceribacter</taxon>
    </lineage>
</organism>
<keyword evidence="3" id="KW-0813">Transport</keyword>
<dbReference type="InterPro" id="IPR000522">
    <property type="entry name" value="ABC_transptr_permease_BtuC"/>
</dbReference>
<dbReference type="PANTHER" id="PTHR30472">
    <property type="entry name" value="FERRIC ENTEROBACTIN TRANSPORT SYSTEM PERMEASE PROTEIN"/>
    <property type="match status" value="1"/>
</dbReference>
<feature type="transmembrane region" description="Helical" evidence="8">
    <location>
        <begin position="135"/>
        <end position="161"/>
    </location>
</feature>
<keyword evidence="5 8" id="KW-0812">Transmembrane</keyword>
<evidence type="ECO:0000313" key="10">
    <source>
        <dbReference type="Proteomes" id="UP001155079"/>
    </source>
</evidence>
<reference evidence="9 10" key="1">
    <citation type="submission" date="2022-06" db="EMBL/GenBank/DDBJ databases">
        <authorList>
            <person name="Sun Q."/>
        </authorList>
    </citation>
    <scope>NUCLEOTIDE SEQUENCE [LARGE SCALE GENOMIC DNA]</scope>
    <source>
        <strain evidence="9 10">S153</strain>
    </source>
</reference>
<feature type="transmembrane region" description="Helical" evidence="8">
    <location>
        <begin position="45"/>
        <end position="64"/>
    </location>
</feature>
<proteinExistence type="inferred from homology"/>
<feature type="transmembrane region" description="Helical" evidence="8">
    <location>
        <begin position="84"/>
        <end position="102"/>
    </location>
</feature>
<comment type="similarity">
    <text evidence="2">Belongs to the binding-protein-dependent transport system permease family. FecCD subfamily.</text>
</comment>
<comment type="caution">
    <text evidence="9">The sequence shown here is derived from an EMBL/GenBank/DDBJ whole genome shotgun (WGS) entry which is preliminary data.</text>
</comment>
<evidence type="ECO:0000313" key="9">
    <source>
        <dbReference type="EMBL" id="MCM2403093.1"/>
    </source>
</evidence>
<keyword evidence="10" id="KW-1185">Reference proteome</keyword>
<dbReference type="Gene3D" id="1.10.3470.10">
    <property type="entry name" value="ABC transporter involved in vitamin B12 uptake, BtuC"/>
    <property type="match status" value="1"/>
</dbReference>
<feature type="transmembrane region" description="Helical" evidence="8">
    <location>
        <begin position="182"/>
        <end position="206"/>
    </location>
</feature>
<feature type="transmembrane region" description="Helical" evidence="8">
    <location>
        <begin position="109"/>
        <end position="129"/>
    </location>
</feature>
<dbReference type="PANTHER" id="PTHR30472:SF19">
    <property type="entry name" value="PETROBACTIN IMPORT SYSTEM PERMEASE PROTEIN YCLO"/>
    <property type="match status" value="1"/>
</dbReference>
<feature type="transmembrane region" description="Helical" evidence="8">
    <location>
        <begin position="271"/>
        <end position="290"/>
    </location>
</feature>
<accession>A0ABT0VFB5</accession>
<evidence type="ECO:0000256" key="1">
    <source>
        <dbReference type="ARBA" id="ARBA00004651"/>
    </source>
</evidence>
<gene>
    <name evidence="9" type="ORF">NBH20_18145</name>
</gene>
<evidence type="ECO:0000256" key="3">
    <source>
        <dbReference type="ARBA" id="ARBA00022448"/>
    </source>
</evidence>
<keyword evidence="4" id="KW-1003">Cell membrane</keyword>
<evidence type="ECO:0000256" key="5">
    <source>
        <dbReference type="ARBA" id="ARBA00022692"/>
    </source>
</evidence>
<evidence type="ECO:0000256" key="4">
    <source>
        <dbReference type="ARBA" id="ARBA00022475"/>
    </source>
</evidence>
<feature type="transmembrane region" description="Helical" evidence="8">
    <location>
        <begin position="12"/>
        <end position="33"/>
    </location>
</feature>
<protein>
    <submittedName>
        <fullName evidence="9">Iron chelate uptake ABC transporter family permease subunit</fullName>
    </submittedName>
</protein>
<feature type="transmembrane region" description="Helical" evidence="8">
    <location>
        <begin position="226"/>
        <end position="259"/>
    </location>
</feature>
<evidence type="ECO:0000256" key="2">
    <source>
        <dbReference type="ARBA" id="ARBA00007935"/>
    </source>
</evidence>
<comment type="subcellular location">
    <subcellularLocation>
        <location evidence="1">Cell membrane</location>
        <topology evidence="1">Multi-pass membrane protein</topology>
    </subcellularLocation>
</comment>
<sequence>MQRKGLLASPAVVVALTGIAALVVCLLFMTVGVKGDWGFVLAFRGTKLAALVLVAFAVSVSTVLFQTVTGNRILTPAVMGFDSLYVLLQTVLVFFLGGLGVATLDQRWLFVLEVAAMVLLSSLLFRTLFSGGTRSLHLLLLVGILCGGLFRSLAGFIQRIIDPNEFVVLQDRLFANFNSIDVQLLGLSAIAVSATTAVGLANLSRFDVLSLGRETAIDLGLDHRRMVTLVMALVAVLVSVSTALVGPVTFFGLLVANLAYLVTPSFRHRHVLPVTVFLSIVLLAGGQMILERLFAFSTALSIVIEFFGGLTFILLLMRGKAR</sequence>
<dbReference type="Proteomes" id="UP001155079">
    <property type="component" value="Unassembled WGS sequence"/>
</dbReference>
<evidence type="ECO:0000256" key="8">
    <source>
        <dbReference type="SAM" id="Phobius"/>
    </source>
</evidence>
<evidence type="ECO:0000256" key="6">
    <source>
        <dbReference type="ARBA" id="ARBA00022989"/>
    </source>
</evidence>
<keyword evidence="7 8" id="KW-0472">Membrane</keyword>
<evidence type="ECO:0000256" key="7">
    <source>
        <dbReference type="ARBA" id="ARBA00023136"/>
    </source>
</evidence>
<dbReference type="SUPFAM" id="SSF81345">
    <property type="entry name" value="ABC transporter involved in vitamin B12 uptake, BtuC"/>
    <property type="match status" value="1"/>
</dbReference>
<dbReference type="RefSeq" id="WP_250946089.1">
    <property type="nucleotide sequence ID" value="NZ_JAMQAY010000007.1"/>
</dbReference>
<feature type="transmembrane region" description="Helical" evidence="8">
    <location>
        <begin position="296"/>
        <end position="317"/>
    </location>
</feature>
<dbReference type="EMBL" id="JAMQAY010000007">
    <property type="protein sequence ID" value="MCM2403093.1"/>
    <property type="molecule type" value="Genomic_DNA"/>
</dbReference>